<reference evidence="2" key="1">
    <citation type="journal article" date="2004" name="Nature">
        <title>Genome duplication in the teleost fish Tetraodon nigroviridis reveals the early vertebrate proto-karyotype.</title>
        <authorList>
            <person name="Jaillon O."/>
            <person name="Aury J.-M."/>
            <person name="Brunet F."/>
            <person name="Petit J.-L."/>
            <person name="Stange-Thomann N."/>
            <person name="Mauceli E."/>
            <person name="Bouneau L."/>
            <person name="Fischer C."/>
            <person name="Ozouf-Costaz C."/>
            <person name="Bernot A."/>
            <person name="Nicaud S."/>
            <person name="Jaffe D."/>
            <person name="Fisher S."/>
            <person name="Lutfalla G."/>
            <person name="Dossat C."/>
            <person name="Segurens B."/>
            <person name="Dasilva C."/>
            <person name="Salanoubat M."/>
            <person name="Levy M."/>
            <person name="Boudet N."/>
            <person name="Castellano S."/>
            <person name="Anthouard V."/>
            <person name="Jubin C."/>
            <person name="Castelli V."/>
            <person name="Katinka M."/>
            <person name="Vacherie B."/>
            <person name="Biemont C."/>
            <person name="Skalli Z."/>
            <person name="Cattolico L."/>
            <person name="Poulain J."/>
            <person name="De Berardinis V."/>
            <person name="Cruaud C."/>
            <person name="Duprat S."/>
            <person name="Brottier P."/>
            <person name="Coutanceau J.-P."/>
            <person name="Gouzy J."/>
            <person name="Parra G."/>
            <person name="Lardier G."/>
            <person name="Chapple C."/>
            <person name="McKernan K.J."/>
            <person name="McEwan P."/>
            <person name="Bosak S."/>
            <person name="Kellis M."/>
            <person name="Volff J.-N."/>
            <person name="Guigo R."/>
            <person name="Zody M.C."/>
            <person name="Mesirov J."/>
            <person name="Lindblad-Toh K."/>
            <person name="Birren B."/>
            <person name="Nusbaum C."/>
            <person name="Kahn D."/>
            <person name="Robinson-Rechavi M."/>
            <person name="Laudet V."/>
            <person name="Schachter V."/>
            <person name="Quetier F."/>
            <person name="Saurin W."/>
            <person name="Scarpelli C."/>
            <person name="Wincker P."/>
            <person name="Lander E.S."/>
            <person name="Weissenbach J."/>
            <person name="Roest Crollius H."/>
        </authorList>
    </citation>
    <scope>NUCLEOTIDE SEQUENCE [LARGE SCALE GENOMIC DNA]</scope>
</reference>
<dbReference type="KEGG" id="tng:GSTEN00036129G001"/>
<sequence>RQTRGLQRTQVSSLLTEEDSHFPSNPKTQQK</sequence>
<feature type="compositionally biased region" description="Polar residues" evidence="1">
    <location>
        <begin position="22"/>
        <end position="31"/>
    </location>
</feature>
<dbReference type="AlphaFoldDB" id="Q4RD09"/>
<organism evidence="2">
    <name type="scientific">Tetraodon nigroviridis</name>
    <name type="common">Spotted green pufferfish</name>
    <name type="synonym">Chelonodon nigroviridis</name>
    <dbReference type="NCBI Taxonomy" id="99883"/>
    <lineage>
        <taxon>Eukaryota</taxon>
        <taxon>Metazoa</taxon>
        <taxon>Chordata</taxon>
        <taxon>Craniata</taxon>
        <taxon>Vertebrata</taxon>
        <taxon>Euteleostomi</taxon>
        <taxon>Actinopterygii</taxon>
        <taxon>Neopterygii</taxon>
        <taxon>Teleostei</taxon>
        <taxon>Neoteleostei</taxon>
        <taxon>Acanthomorphata</taxon>
        <taxon>Eupercaria</taxon>
        <taxon>Tetraodontiformes</taxon>
        <taxon>Tetradontoidea</taxon>
        <taxon>Tetraodontidae</taxon>
        <taxon>Tetraodon</taxon>
    </lineage>
</organism>
<dbReference type="EMBL" id="CAAE01017651">
    <property type="protein sequence ID" value="CAG13723.1"/>
    <property type="molecule type" value="Genomic_DNA"/>
</dbReference>
<evidence type="ECO:0000313" key="2">
    <source>
        <dbReference type="EMBL" id="CAG13723.1"/>
    </source>
</evidence>
<feature type="compositionally biased region" description="Polar residues" evidence="1">
    <location>
        <begin position="1"/>
        <end position="15"/>
    </location>
</feature>
<comment type="caution">
    <text evidence="2">The sequence shown here is derived from an EMBL/GenBank/DDBJ whole genome shotgun (WGS) entry which is preliminary data.</text>
</comment>
<protein>
    <submittedName>
        <fullName evidence="2">(spotted green pufferfish) hypothetical protein</fullName>
    </submittedName>
</protein>
<reference evidence="2" key="2">
    <citation type="submission" date="2004-02" db="EMBL/GenBank/DDBJ databases">
        <authorList>
            <consortium name="Genoscope"/>
            <consortium name="Whitehead Institute Centre for Genome Research"/>
        </authorList>
    </citation>
    <scope>NUCLEOTIDE SEQUENCE</scope>
</reference>
<proteinExistence type="predicted"/>
<feature type="region of interest" description="Disordered" evidence="1">
    <location>
        <begin position="1"/>
        <end position="31"/>
    </location>
</feature>
<gene>
    <name evidence="2" type="ORF">GSTENG00036129001</name>
</gene>
<evidence type="ECO:0000256" key="1">
    <source>
        <dbReference type="SAM" id="MobiDB-lite"/>
    </source>
</evidence>
<accession>Q4RD09</accession>
<feature type="non-terminal residue" evidence="2">
    <location>
        <position position="1"/>
    </location>
</feature>
<name>Q4RD09_TETNG</name>